<feature type="region of interest" description="Disordered" evidence="1">
    <location>
        <begin position="61"/>
        <end position="106"/>
    </location>
</feature>
<dbReference type="RefSeq" id="WP_243489904.1">
    <property type="nucleotide sequence ID" value="NZ_CP063361.1"/>
</dbReference>
<keyword evidence="3" id="KW-1185">Reference proteome</keyword>
<organism evidence="2 3">
    <name type="scientific">Massilia violaceinigra</name>
    <dbReference type="NCBI Taxonomy" id="2045208"/>
    <lineage>
        <taxon>Bacteria</taxon>
        <taxon>Pseudomonadati</taxon>
        <taxon>Pseudomonadota</taxon>
        <taxon>Betaproteobacteria</taxon>
        <taxon>Burkholderiales</taxon>
        <taxon>Oxalobacteraceae</taxon>
        <taxon>Telluria group</taxon>
        <taxon>Massilia</taxon>
    </lineage>
</organism>
<evidence type="ECO:0000313" key="3">
    <source>
        <dbReference type="Proteomes" id="UP000831532"/>
    </source>
</evidence>
<dbReference type="Proteomes" id="UP000831532">
    <property type="component" value="Chromosome"/>
</dbReference>
<reference evidence="2 3" key="1">
    <citation type="submission" date="2020-10" db="EMBL/GenBank/DDBJ databases">
        <title>Genome analysis of Massilia species.</title>
        <authorList>
            <person name="Jung D.-H."/>
        </authorList>
    </citation>
    <scope>NUCLEOTIDE SEQUENCE [LARGE SCALE GENOMIC DNA]</scope>
    <source>
        <strain evidence="3">sipir</strain>
    </source>
</reference>
<evidence type="ECO:0000313" key="2">
    <source>
        <dbReference type="EMBL" id="UOD28757.1"/>
    </source>
</evidence>
<evidence type="ECO:0000256" key="1">
    <source>
        <dbReference type="SAM" id="MobiDB-lite"/>
    </source>
</evidence>
<sequence length="106" mass="11707">MTKNQTPGYADILSNLLDSARTEIIRVRVSPTQKADFAAHSAALGTRSATLAYQLVVAQMSETNGAPQRQRRREAERRPLTQKKQPRMFPGSRSGRGGAVMRPSRV</sequence>
<gene>
    <name evidence="2" type="ORF">INH39_25450</name>
</gene>
<protein>
    <submittedName>
        <fullName evidence="2">Uncharacterized protein</fullName>
    </submittedName>
</protein>
<proteinExistence type="predicted"/>
<accession>A0ABY4A1Y3</accession>
<name>A0ABY4A1Y3_9BURK</name>
<dbReference type="EMBL" id="CP063361">
    <property type="protein sequence ID" value="UOD28757.1"/>
    <property type="molecule type" value="Genomic_DNA"/>
</dbReference>